<dbReference type="InParanoid" id="I7MG79"/>
<feature type="region of interest" description="Disordered" evidence="1">
    <location>
        <begin position="701"/>
        <end position="723"/>
    </location>
</feature>
<feature type="region of interest" description="Disordered" evidence="1">
    <location>
        <begin position="496"/>
        <end position="515"/>
    </location>
</feature>
<feature type="region of interest" description="Disordered" evidence="1">
    <location>
        <begin position="462"/>
        <end position="481"/>
    </location>
</feature>
<evidence type="ECO:0000256" key="1">
    <source>
        <dbReference type="SAM" id="MobiDB-lite"/>
    </source>
</evidence>
<name>I7MG79_TETTS</name>
<dbReference type="AlphaFoldDB" id="I7MG79"/>
<feature type="compositionally biased region" description="Low complexity" evidence="1">
    <location>
        <begin position="497"/>
        <end position="515"/>
    </location>
</feature>
<protein>
    <submittedName>
        <fullName evidence="2">Uncharacterized protein</fullName>
    </submittedName>
</protein>
<accession>I7MG79</accession>
<dbReference type="Proteomes" id="UP000009168">
    <property type="component" value="Unassembled WGS sequence"/>
</dbReference>
<sequence length="1129" mass="132192">MISRQMKEREESLLSMLGYVKFIHEQQKQDSQASNLSTQNGLNKITTNQQQQNRLKQKRQLSEKYLKITSHNKNMPYDTVRGKDNQEKSKNLKQYFQSHLQTPKNEFLKDEQFQKELPLIKSSDEKIFNSFQTPKQSNSDIFYHSSRLGNNKKYTSEDQQNSQSISNSEQIIQEIFINQQLKQRIPTPQLAQQVTKFFKSRKFLLTQLTQNSFTQQHSKVNNLIGSDVPQKISSETNRAKKTVFKDFKLNVQEISNSLSRAKMLSAQQLSENRFSLASFTSSNMRKKSKVYSILQNQTNNKNNQQSSTAYLLKPLNFKQNLNIQDNKNKTLEGIKENQEFLLENNNLSLKEIFDRQQSNKITNDSELNISNEINENNQQKQDNKINNLEVNRWVLKHPIQPILSEQFNQNENKTNNNNNQLMQAQKSLGQQFNVGQFLNNKINNKFENQQNGVNQIGQFNQKEQRDMAQDEHFKRDKQNKQKAKTFIYKFDIQKQDQLSNKNSQQGSSKNIKSSKNIQFFESNNQKNQSLKKYQTSQLIQYGESNHKEKKAKPYLDHKQINNNNNQYDFLDQFQQQYQPNSIQSSKEIKNGASNQIKGAQTLGIQTSNLQQVSLQKNKNPSIKSPQSTNSPIKRKLFQQQIHEDNYNIMNSTLIQELNQNEVLSQYIQQSGYSIEMFAFYMIKLYNFCIYSTYQKKDIQNSSYESNDQNDSRSNNYSQNLSSHQANRNNQYVQEFPTLKVNEQTFISVLEIFVNKMKELCLPPHLIREFQEKFLGAIKSFMPQTLIDDFGGLEKIKVIIQKLLEHLCYENGIIPAFDGQLVNLVSEGVVSLLRSDNNVLQTYLARLKNSPMQISNAEFYHIKIGLGMVMQEMQYPQNLIFQIVQRVNKQRGYFTSLNNFSKDSSFRNAFIQSISKNKKIVGYFLDPSSNIIQNFYDELFQTLFGYNRFVDLIDYFEHKLKTNQIPLIMIEEIHKAIIEAYKSTQADANNLAMRDISIKIERIKQKADLISYQFLNIGMSESELVEQLIEWCEYALININLPDGMQEDSIIKPEFLQEYLFLVLSEDDQLFSIYDLDYSVTYHNIINFDYCFNMWLSGIQDVLLKNDTYPKENIKELISYLRMNSLLQNS</sequence>
<organism evidence="2 3">
    <name type="scientific">Tetrahymena thermophila (strain SB210)</name>
    <dbReference type="NCBI Taxonomy" id="312017"/>
    <lineage>
        <taxon>Eukaryota</taxon>
        <taxon>Sar</taxon>
        <taxon>Alveolata</taxon>
        <taxon>Ciliophora</taxon>
        <taxon>Intramacronucleata</taxon>
        <taxon>Oligohymenophorea</taxon>
        <taxon>Hymenostomatida</taxon>
        <taxon>Tetrahymenina</taxon>
        <taxon>Tetrahymenidae</taxon>
        <taxon>Tetrahymena</taxon>
    </lineage>
</organism>
<feature type="compositionally biased region" description="Basic and acidic residues" evidence="1">
    <location>
        <begin position="462"/>
        <end position="479"/>
    </location>
</feature>
<dbReference type="RefSeq" id="XP_001021444.2">
    <property type="nucleotide sequence ID" value="XM_001021444.3"/>
</dbReference>
<keyword evidence="3" id="KW-1185">Reference proteome</keyword>
<reference evidence="3" key="1">
    <citation type="journal article" date="2006" name="PLoS Biol.">
        <title>Macronuclear genome sequence of the ciliate Tetrahymena thermophila, a model eukaryote.</title>
        <authorList>
            <person name="Eisen J.A."/>
            <person name="Coyne R.S."/>
            <person name="Wu M."/>
            <person name="Wu D."/>
            <person name="Thiagarajan M."/>
            <person name="Wortman J.R."/>
            <person name="Badger J.H."/>
            <person name="Ren Q."/>
            <person name="Amedeo P."/>
            <person name="Jones K.M."/>
            <person name="Tallon L.J."/>
            <person name="Delcher A.L."/>
            <person name="Salzberg S.L."/>
            <person name="Silva J.C."/>
            <person name="Haas B.J."/>
            <person name="Majoros W.H."/>
            <person name="Farzad M."/>
            <person name="Carlton J.M."/>
            <person name="Smith R.K. Jr."/>
            <person name="Garg J."/>
            <person name="Pearlman R.E."/>
            <person name="Karrer K.M."/>
            <person name="Sun L."/>
            <person name="Manning G."/>
            <person name="Elde N.C."/>
            <person name="Turkewitz A.P."/>
            <person name="Asai D.J."/>
            <person name="Wilkes D.E."/>
            <person name="Wang Y."/>
            <person name="Cai H."/>
            <person name="Collins K."/>
            <person name="Stewart B.A."/>
            <person name="Lee S.R."/>
            <person name="Wilamowska K."/>
            <person name="Weinberg Z."/>
            <person name="Ruzzo W.L."/>
            <person name="Wloga D."/>
            <person name="Gaertig J."/>
            <person name="Frankel J."/>
            <person name="Tsao C.-C."/>
            <person name="Gorovsky M.A."/>
            <person name="Keeling P.J."/>
            <person name="Waller R.F."/>
            <person name="Patron N.J."/>
            <person name="Cherry J.M."/>
            <person name="Stover N.A."/>
            <person name="Krieger C.J."/>
            <person name="del Toro C."/>
            <person name="Ryder H.F."/>
            <person name="Williamson S.C."/>
            <person name="Barbeau R.A."/>
            <person name="Hamilton E.P."/>
            <person name="Orias E."/>
        </authorList>
    </citation>
    <scope>NUCLEOTIDE SEQUENCE [LARGE SCALE GENOMIC DNA]</scope>
    <source>
        <strain evidence="3">SB210</strain>
    </source>
</reference>
<gene>
    <name evidence="2" type="ORF">TTHERM_00318620</name>
</gene>
<evidence type="ECO:0000313" key="2">
    <source>
        <dbReference type="EMBL" id="EAS01199.2"/>
    </source>
</evidence>
<dbReference type="GeneID" id="7838325"/>
<dbReference type="KEGG" id="tet:TTHERM_00318620"/>
<evidence type="ECO:0000313" key="3">
    <source>
        <dbReference type="Proteomes" id="UP000009168"/>
    </source>
</evidence>
<proteinExistence type="predicted"/>
<dbReference type="EMBL" id="GG662605">
    <property type="protein sequence ID" value="EAS01199.2"/>
    <property type="molecule type" value="Genomic_DNA"/>
</dbReference>